<feature type="region of interest" description="Disordered" evidence="1">
    <location>
        <begin position="111"/>
        <end position="148"/>
    </location>
</feature>
<organism evidence="2 3">
    <name type="scientific">Fusarium fujikuroi</name>
    <name type="common">Bakanae and foot rot disease fungus</name>
    <name type="synonym">Gibberella fujikuroi</name>
    <dbReference type="NCBI Taxonomy" id="5127"/>
    <lineage>
        <taxon>Eukaryota</taxon>
        <taxon>Fungi</taxon>
        <taxon>Dikarya</taxon>
        <taxon>Ascomycota</taxon>
        <taxon>Pezizomycotina</taxon>
        <taxon>Sordariomycetes</taxon>
        <taxon>Hypocreomycetidae</taxon>
        <taxon>Hypocreales</taxon>
        <taxon>Nectriaceae</taxon>
        <taxon>Fusarium</taxon>
        <taxon>Fusarium fujikuroi species complex</taxon>
    </lineage>
</organism>
<dbReference type="AlphaFoldDB" id="A0A2H3RGV5"/>
<dbReference type="Proteomes" id="UP000760494">
    <property type="component" value="Unassembled WGS sequence"/>
</dbReference>
<dbReference type="PANTHER" id="PTHR35391:SF7">
    <property type="entry name" value="C2H2-TYPE DOMAIN-CONTAINING PROTEIN"/>
    <property type="match status" value="1"/>
</dbReference>
<feature type="compositionally biased region" description="Basic and acidic residues" evidence="1">
    <location>
        <begin position="119"/>
        <end position="138"/>
    </location>
</feature>
<feature type="compositionally biased region" description="Acidic residues" evidence="1">
    <location>
        <begin position="139"/>
        <end position="148"/>
    </location>
</feature>
<reference evidence="2" key="1">
    <citation type="submission" date="2019-05" db="EMBL/GenBank/DDBJ databases">
        <authorList>
            <person name="Piombo E."/>
        </authorList>
    </citation>
    <scope>NUCLEOTIDE SEQUENCE</scope>
    <source>
        <strain evidence="2">C2S</strain>
    </source>
</reference>
<sequence>MENNQDRMPIAHNVRNVLKSFRMVAALFNHEIDSLDDEAESNGLPKLSLTFDNQNIRFKMWAGNLAAHQSGPVSLDHRLREAPHIQKQVLYLLCDISESLDDARVLIPQKESPKCNGNIEDKPDSLSDRWDPDSKDGFTDSDLDDDENISPNTRLSTFCTDIAEAINSLLRLSLAIANPAPHERFRKHGAGPDEDISFYEAHDVRYVQDKFPKISQDLPGVLGKFITRRRQFFK</sequence>
<dbReference type="PANTHER" id="PTHR35391">
    <property type="entry name" value="C2H2-TYPE DOMAIN-CONTAINING PROTEIN-RELATED"/>
    <property type="match status" value="1"/>
</dbReference>
<evidence type="ECO:0000256" key="1">
    <source>
        <dbReference type="SAM" id="MobiDB-lite"/>
    </source>
</evidence>
<dbReference type="EMBL" id="CABFJX010000223">
    <property type="protein sequence ID" value="VTT68378.1"/>
    <property type="molecule type" value="Genomic_DNA"/>
</dbReference>
<evidence type="ECO:0000313" key="2">
    <source>
        <dbReference type="EMBL" id="VTT68378.1"/>
    </source>
</evidence>
<comment type="caution">
    <text evidence="2">The sequence shown here is derived from an EMBL/GenBank/DDBJ whole genome shotgun (WGS) entry which is preliminary data.</text>
</comment>
<evidence type="ECO:0000313" key="3">
    <source>
        <dbReference type="Proteomes" id="UP000760494"/>
    </source>
</evidence>
<dbReference type="OrthoDB" id="6133115at2759"/>
<proteinExistence type="predicted"/>
<accession>A0A2H3RGV5</accession>
<name>A0A2H3RGV5_FUSFU</name>
<protein>
    <submittedName>
        <fullName evidence="2">Uncharacterized protein</fullName>
    </submittedName>
</protein>
<gene>
    <name evidence="2" type="ORF">C2S_1257</name>
</gene>